<dbReference type="AlphaFoldDB" id="A0AAD5SBY4"/>
<feature type="region of interest" description="Disordered" evidence="1">
    <location>
        <begin position="201"/>
        <end position="252"/>
    </location>
</feature>
<evidence type="ECO:0000313" key="2">
    <source>
        <dbReference type="EMBL" id="KAJ3050204.1"/>
    </source>
</evidence>
<feature type="region of interest" description="Disordered" evidence="1">
    <location>
        <begin position="305"/>
        <end position="356"/>
    </location>
</feature>
<reference evidence="2" key="1">
    <citation type="submission" date="2020-05" db="EMBL/GenBank/DDBJ databases">
        <title>Phylogenomic resolution of chytrid fungi.</title>
        <authorList>
            <person name="Stajich J.E."/>
            <person name="Amses K."/>
            <person name="Simmons R."/>
            <person name="Seto K."/>
            <person name="Myers J."/>
            <person name="Bonds A."/>
            <person name="Quandt C.A."/>
            <person name="Barry K."/>
            <person name="Liu P."/>
            <person name="Grigoriev I."/>
            <person name="Longcore J.E."/>
            <person name="James T.Y."/>
        </authorList>
    </citation>
    <scope>NUCLEOTIDE SEQUENCE</scope>
    <source>
        <strain evidence="2">JEL0318</strain>
    </source>
</reference>
<feature type="compositionally biased region" description="Basic and acidic residues" evidence="1">
    <location>
        <begin position="223"/>
        <end position="240"/>
    </location>
</feature>
<dbReference type="EMBL" id="JADGJD010000542">
    <property type="protein sequence ID" value="KAJ3050204.1"/>
    <property type="molecule type" value="Genomic_DNA"/>
</dbReference>
<dbReference type="Proteomes" id="UP001212841">
    <property type="component" value="Unassembled WGS sequence"/>
</dbReference>
<feature type="compositionally biased region" description="Low complexity" evidence="1">
    <location>
        <begin position="162"/>
        <end position="176"/>
    </location>
</feature>
<name>A0AAD5SBY4_9FUNG</name>
<evidence type="ECO:0000256" key="1">
    <source>
        <dbReference type="SAM" id="MobiDB-lite"/>
    </source>
</evidence>
<comment type="caution">
    <text evidence="2">The sequence shown here is derived from an EMBL/GenBank/DDBJ whole genome shotgun (WGS) entry which is preliminary data.</text>
</comment>
<accession>A0AAD5SBY4</accession>
<gene>
    <name evidence="2" type="ORF">HK097_008826</name>
</gene>
<feature type="compositionally biased region" description="Basic residues" evidence="1">
    <location>
        <begin position="36"/>
        <end position="48"/>
    </location>
</feature>
<feature type="compositionally biased region" description="Basic and acidic residues" evidence="1">
    <location>
        <begin position="73"/>
        <end position="100"/>
    </location>
</feature>
<sequence>MPKPRRGRKPSDKVASSPPGASNDAWEQPDPDHLAPKPKRRLVHKRPHKTESEDEGASPSSPTPAPRKRRADKKGDSDYDESDKKSKPEAPKPEAPKPESSKPQSRLTQRQFALTKDLVPTEEPTKPPPRRGRPIKPKQEPAAPPQVILPTVALMTVPVQKTSPSQTTPPMQMTPPKRIPRAPLPFADAEHMQVDIVGTGEEQGETNDTMSEQAQGDDVENPVQKDDVEEKGQSHDRADSHQPPLTIETKWTPAEREALSTIVHYHIESHGPNWPLITQKFNAARSLTTMQIKTYYETKLVKIQTRKRVRTKQPGKSRSRSKGAAVGKCAVEEKREPSAEEYSLAENSSEEAKEEQ</sequence>
<feature type="region of interest" description="Disordered" evidence="1">
    <location>
        <begin position="160"/>
        <end position="183"/>
    </location>
</feature>
<organism evidence="2 3">
    <name type="scientific">Rhizophlyctis rosea</name>
    <dbReference type="NCBI Taxonomy" id="64517"/>
    <lineage>
        <taxon>Eukaryota</taxon>
        <taxon>Fungi</taxon>
        <taxon>Fungi incertae sedis</taxon>
        <taxon>Chytridiomycota</taxon>
        <taxon>Chytridiomycota incertae sedis</taxon>
        <taxon>Chytridiomycetes</taxon>
        <taxon>Rhizophlyctidales</taxon>
        <taxon>Rhizophlyctidaceae</taxon>
        <taxon>Rhizophlyctis</taxon>
    </lineage>
</organism>
<evidence type="ECO:0000313" key="3">
    <source>
        <dbReference type="Proteomes" id="UP001212841"/>
    </source>
</evidence>
<evidence type="ECO:0008006" key="4">
    <source>
        <dbReference type="Google" id="ProtNLM"/>
    </source>
</evidence>
<proteinExistence type="predicted"/>
<feature type="region of interest" description="Disordered" evidence="1">
    <location>
        <begin position="1"/>
        <end position="148"/>
    </location>
</feature>
<keyword evidence="3" id="KW-1185">Reference proteome</keyword>
<feature type="compositionally biased region" description="Basic residues" evidence="1">
    <location>
        <begin position="305"/>
        <end position="321"/>
    </location>
</feature>
<protein>
    <recommendedName>
        <fullName evidence="4">Myb-like domain-containing protein</fullName>
    </recommendedName>
</protein>